<comment type="caution">
    <text evidence="7">The sequence shown here is derived from an EMBL/GenBank/DDBJ whole genome shotgun (WGS) entry which is preliminary data.</text>
</comment>
<evidence type="ECO:0000259" key="6">
    <source>
        <dbReference type="PROSITE" id="PS50066"/>
    </source>
</evidence>
<dbReference type="SUPFAM" id="SSF55455">
    <property type="entry name" value="SRF-like"/>
    <property type="match status" value="1"/>
</dbReference>
<keyword evidence="8" id="KW-1185">Reference proteome</keyword>
<reference evidence="7 8" key="1">
    <citation type="submission" date="2023-12" db="EMBL/GenBank/DDBJ databases">
        <title>A high-quality genome assembly for Dillenia turbinata (Dilleniales).</title>
        <authorList>
            <person name="Chanderbali A."/>
        </authorList>
    </citation>
    <scope>NUCLEOTIDE SEQUENCE [LARGE SCALE GENOMIC DNA]</scope>
    <source>
        <strain evidence="7">LSX21</strain>
        <tissue evidence="7">Leaf</tissue>
    </source>
</reference>
<feature type="domain" description="MADS-box" evidence="6">
    <location>
        <begin position="1"/>
        <end position="55"/>
    </location>
</feature>
<dbReference type="AlphaFoldDB" id="A0AAN8Z7M8"/>
<evidence type="ECO:0000256" key="2">
    <source>
        <dbReference type="ARBA" id="ARBA00023015"/>
    </source>
</evidence>
<dbReference type="GO" id="GO:0000981">
    <property type="term" value="F:DNA-binding transcription factor activity, RNA polymerase II-specific"/>
    <property type="evidence" value="ECO:0007669"/>
    <property type="project" value="TreeGrafter"/>
</dbReference>
<evidence type="ECO:0000256" key="4">
    <source>
        <dbReference type="ARBA" id="ARBA00023163"/>
    </source>
</evidence>
<organism evidence="7 8">
    <name type="scientific">Dillenia turbinata</name>
    <dbReference type="NCBI Taxonomy" id="194707"/>
    <lineage>
        <taxon>Eukaryota</taxon>
        <taxon>Viridiplantae</taxon>
        <taxon>Streptophyta</taxon>
        <taxon>Embryophyta</taxon>
        <taxon>Tracheophyta</taxon>
        <taxon>Spermatophyta</taxon>
        <taxon>Magnoliopsida</taxon>
        <taxon>eudicotyledons</taxon>
        <taxon>Gunneridae</taxon>
        <taxon>Pentapetalae</taxon>
        <taxon>Dilleniales</taxon>
        <taxon>Dilleniaceae</taxon>
        <taxon>Dillenia</taxon>
    </lineage>
</organism>
<evidence type="ECO:0000313" key="8">
    <source>
        <dbReference type="Proteomes" id="UP001370490"/>
    </source>
</evidence>
<dbReference type="GO" id="GO:0005634">
    <property type="term" value="C:nucleus"/>
    <property type="evidence" value="ECO:0007669"/>
    <property type="project" value="UniProtKB-SubCell"/>
</dbReference>
<dbReference type="SMART" id="SM00432">
    <property type="entry name" value="MADS"/>
    <property type="match status" value="1"/>
</dbReference>
<proteinExistence type="predicted"/>
<evidence type="ECO:0000256" key="3">
    <source>
        <dbReference type="ARBA" id="ARBA00023125"/>
    </source>
</evidence>
<dbReference type="Proteomes" id="UP001370490">
    <property type="component" value="Unassembled WGS sequence"/>
</dbReference>
<dbReference type="InterPro" id="IPR036879">
    <property type="entry name" value="TF_MADSbox_sf"/>
</dbReference>
<accession>A0AAN8Z7M8</accession>
<keyword evidence="3" id="KW-0238">DNA-binding</keyword>
<dbReference type="GO" id="GO:0045893">
    <property type="term" value="P:positive regulation of DNA-templated transcription"/>
    <property type="evidence" value="ECO:0007669"/>
    <property type="project" value="UniProtKB-ARBA"/>
</dbReference>
<dbReference type="Gene3D" id="3.40.1810.10">
    <property type="entry name" value="Transcription factor, MADS-box"/>
    <property type="match status" value="1"/>
</dbReference>
<evidence type="ECO:0000256" key="5">
    <source>
        <dbReference type="ARBA" id="ARBA00023242"/>
    </source>
</evidence>
<evidence type="ECO:0000256" key="1">
    <source>
        <dbReference type="ARBA" id="ARBA00004123"/>
    </source>
</evidence>
<dbReference type="PANTHER" id="PTHR11945:SF534">
    <property type="entry name" value="MYOCYTE-SPECIFIC ENHANCER FACTOR 2"/>
    <property type="match status" value="1"/>
</dbReference>
<dbReference type="PRINTS" id="PR00404">
    <property type="entry name" value="MADSDOMAIN"/>
</dbReference>
<keyword evidence="4" id="KW-0804">Transcription</keyword>
<evidence type="ECO:0000313" key="7">
    <source>
        <dbReference type="EMBL" id="KAK6927872.1"/>
    </source>
</evidence>
<dbReference type="Pfam" id="PF00319">
    <property type="entry name" value="SRF-TF"/>
    <property type="match status" value="1"/>
</dbReference>
<name>A0AAN8Z7M8_9MAGN</name>
<dbReference type="EMBL" id="JBAMMX010000014">
    <property type="protein sequence ID" value="KAK6927872.1"/>
    <property type="molecule type" value="Genomic_DNA"/>
</dbReference>
<dbReference type="FunFam" id="3.40.1810.10:FF:000006">
    <property type="entry name" value="Agamous-like MADS-box protein AGL62"/>
    <property type="match status" value="1"/>
</dbReference>
<protein>
    <submittedName>
        <fullName evidence="7">Transcription factor, MADS-box</fullName>
    </submittedName>
</protein>
<dbReference type="GO" id="GO:0000978">
    <property type="term" value="F:RNA polymerase II cis-regulatory region sequence-specific DNA binding"/>
    <property type="evidence" value="ECO:0007669"/>
    <property type="project" value="TreeGrafter"/>
</dbReference>
<dbReference type="PROSITE" id="PS50066">
    <property type="entry name" value="MADS_BOX_2"/>
    <property type="match status" value="1"/>
</dbReference>
<dbReference type="GO" id="GO:0046983">
    <property type="term" value="F:protein dimerization activity"/>
    <property type="evidence" value="ECO:0007669"/>
    <property type="project" value="InterPro"/>
</dbReference>
<keyword evidence="2" id="KW-0805">Transcription regulation</keyword>
<gene>
    <name evidence="7" type="ORF">RJ641_006463</name>
</gene>
<dbReference type="PANTHER" id="PTHR11945">
    <property type="entry name" value="MADS BOX PROTEIN"/>
    <property type="match status" value="1"/>
</dbReference>
<comment type="subcellular location">
    <subcellularLocation>
        <location evidence="1">Nucleus</location>
    </subcellularLocation>
</comment>
<dbReference type="InterPro" id="IPR002100">
    <property type="entry name" value="TF_MADSbox"/>
</dbReference>
<keyword evidence="5" id="KW-0539">Nucleus</keyword>
<sequence>MEMIQNAAARSVTFSKKHKNGLFKKASELAMLCKADVAFVVFSPNGRPFSFGSPSVETIHAHMKPQMDGVGDTHGVSSRNNV</sequence>